<keyword evidence="2" id="KW-1185">Reference proteome</keyword>
<protein>
    <submittedName>
        <fullName evidence="1">Uncharacterized protein</fullName>
    </submittedName>
</protein>
<dbReference type="EMBL" id="CAJJDM010000046">
    <property type="protein sequence ID" value="CAD8070607.1"/>
    <property type="molecule type" value="Genomic_DNA"/>
</dbReference>
<evidence type="ECO:0000313" key="1">
    <source>
        <dbReference type="EMBL" id="CAD8070607.1"/>
    </source>
</evidence>
<proteinExistence type="predicted"/>
<dbReference type="AlphaFoldDB" id="A0A8S1LSP7"/>
<comment type="caution">
    <text evidence="1">The sequence shown here is derived from an EMBL/GenBank/DDBJ whole genome shotgun (WGS) entry which is preliminary data.</text>
</comment>
<gene>
    <name evidence="1" type="ORF">PPRIM_AZ9-3.1.T0460048</name>
</gene>
<sequence length="226" mass="27162">MSLLQAKVHSQLIILHCLSKSIVRSKSLQEISKILQDLSFLIEELTYILNILEEVQDEINFAYLLQHLDDFWFKCCTIIRNLQNTSWYGIRQNQNDCLNSGEKRCKSLFPQYEIISNIKFFWPQMSMYKFLEFLNVDTIIMEYLIMNMGLTDDIQQLIQQRKLKSSKQMYADQKSLIKNLKKEQHKFLYFSQEYLIQIRLWKRRLVTQQQICLTSLTYKINGFQDK</sequence>
<accession>A0A8S1LSP7</accession>
<organism evidence="1 2">
    <name type="scientific">Paramecium primaurelia</name>
    <dbReference type="NCBI Taxonomy" id="5886"/>
    <lineage>
        <taxon>Eukaryota</taxon>
        <taxon>Sar</taxon>
        <taxon>Alveolata</taxon>
        <taxon>Ciliophora</taxon>
        <taxon>Intramacronucleata</taxon>
        <taxon>Oligohymenophorea</taxon>
        <taxon>Peniculida</taxon>
        <taxon>Parameciidae</taxon>
        <taxon>Paramecium</taxon>
    </lineage>
</organism>
<name>A0A8S1LSP7_PARPR</name>
<dbReference type="Proteomes" id="UP000688137">
    <property type="component" value="Unassembled WGS sequence"/>
</dbReference>
<reference evidence="1" key="1">
    <citation type="submission" date="2021-01" db="EMBL/GenBank/DDBJ databases">
        <authorList>
            <consortium name="Genoscope - CEA"/>
            <person name="William W."/>
        </authorList>
    </citation>
    <scope>NUCLEOTIDE SEQUENCE</scope>
</reference>
<evidence type="ECO:0000313" key="2">
    <source>
        <dbReference type="Proteomes" id="UP000688137"/>
    </source>
</evidence>